<dbReference type="AlphaFoldDB" id="E4T6W6"/>
<reference evidence="5 6" key="2">
    <citation type="journal article" date="2011" name="Stand. Genomic Sci.">
        <title>Complete genome sequence of Paludibacter propionicigenes type strain (WB4).</title>
        <authorList>
            <person name="Gronow S."/>
            <person name="Munk C."/>
            <person name="Lapidus A."/>
            <person name="Nolan M."/>
            <person name="Lucas S."/>
            <person name="Hammon N."/>
            <person name="Deshpande S."/>
            <person name="Cheng J.F."/>
            <person name="Tapia R."/>
            <person name="Han C."/>
            <person name="Goodwin L."/>
            <person name="Pitluck S."/>
            <person name="Liolios K."/>
            <person name="Ivanova N."/>
            <person name="Mavromatis K."/>
            <person name="Mikhailova N."/>
            <person name="Pati A."/>
            <person name="Chen A."/>
            <person name="Palaniappan K."/>
            <person name="Land M."/>
            <person name="Hauser L."/>
            <person name="Chang Y.J."/>
            <person name="Jeffries C.D."/>
            <person name="Brambilla E."/>
            <person name="Rohde M."/>
            <person name="Goker M."/>
            <person name="Detter J.C."/>
            <person name="Woyke T."/>
            <person name="Bristow J."/>
            <person name="Eisen J.A."/>
            <person name="Markowitz V."/>
            <person name="Hugenholtz P."/>
            <person name="Kyrpides N.C."/>
            <person name="Klenk H.P."/>
        </authorList>
    </citation>
    <scope>NUCLEOTIDE SEQUENCE [LARGE SCALE GENOMIC DNA]</scope>
    <source>
        <strain evidence="6">DSM 17365 / JCM 13257 / WB4</strain>
    </source>
</reference>
<proteinExistence type="inferred from homology"/>
<evidence type="ECO:0000313" key="6">
    <source>
        <dbReference type="Proteomes" id="UP000008718"/>
    </source>
</evidence>
<feature type="domain" description="Glycosyltransferase 2-like" evidence="4">
    <location>
        <begin position="6"/>
        <end position="110"/>
    </location>
</feature>
<protein>
    <submittedName>
        <fullName evidence="5">Glycosyl transferase family 2</fullName>
    </submittedName>
</protein>
<reference key="1">
    <citation type="submission" date="2010-11" db="EMBL/GenBank/DDBJ databases">
        <title>The complete genome of Paludibacter propionicigenes DSM 17365.</title>
        <authorList>
            <consortium name="US DOE Joint Genome Institute (JGI-PGF)"/>
            <person name="Lucas S."/>
            <person name="Copeland A."/>
            <person name="Lapidus A."/>
            <person name="Bruce D."/>
            <person name="Goodwin L."/>
            <person name="Pitluck S."/>
            <person name="Kyrpides N."/>
            <person name="Mavromatis K."/>
            <person name="Ivanova N."/>
            <person name="Munk A.C."/>
            <person name="Brettin T."/>
            <person name="Detter J.C."/>
            <person name="Han C."/>
            <person name="Tapia R."/>
            <person name="Land M."/>
            <person name="Hauser L."/>
            <person name="Markowitz V."/>
            <person name="Cheng J.-F."/>
            <person name="Hugenholtz P."/>
            <person name="Woyke T."/>
            <person name="Wu D."/>
            <person name="Gronow S."/>
            <person name="Wellnitz S."/>
            <person name="Brambilla E."/>
            <person name="Klenk H.-P."/>
            <person name="Eisen J.A."/>
        </authorList>
    </citation>
    <scope>NUCLEOTIDE SEQUENCE</scope>
    <source>
        <strain>WB4</strain>
    </source>
</reference>
<dbReference type="eggNOG" id="COG1216">
    <property type="taxonomic scope" value="Bacteria"/>
</dbReference>
<dbReference type="EMBL" id="CP002345">
    <property type="protein sequence ID" value="ADQ80460.1"/>
    <property type="molecule type" value="Genomic_DNA"/>
</dbReference>
<keyword evidence="6" id="KW-1185">Reference proteome</keyword>
<evidence type="ECO:0000256" key="2">
    <source>
        <dbReference type="ARBA" id="ARBA00022676"/>
    </source>
</evidence>
<dbReference type="PANTHER" id="PTHR43179">
    <property type="entry name" value="RHAMNOSYLTRANSFERASE WBBL"/>
    <property type="match status" value="1"/>
</dbReference>
<dbReference type="Gene3D" id="3.90.550.10">
    <property type="entry name" value="Spore Coat Polysaccharide Biosynthesis Protein SpsA, Chain A"/>
    <property type="match status" value="1"/>
</dbReference>
<organism evidence="5 6">
    <name type="scientific">Paludibacter propionicigenes (strain DSM 17365 / JCM 13257 / WB4)</name>
    <dbReference type="NCBI Taxonomy" id="694427"/>
    <lineage>
        <taxon>Bacteria</taxon>
        <taxon>Pseudomonadati</taxon>
        <taxon>Bacteroidota</taxon>
        <taxon>Bacteroidia</taxon>
        <taxon>Bacteroidales</taxon>
        <taxon>Paludibacteraceae</taxon>
        <taxon>Paludibacter</taxon>
    </lineage>
</organism>
<dbReference type="RefSeq" id="WP_013445829.1">
    <property type="nucleotide sequence ID" value="NC_014734.1"/>
</dbReference>
<dbReference type="InterPro" id="IPR029044">
    <property type="entry name" value="Nucleotide-diphossugar_trans"/>
</dbReference>
<evidence type="ECO:0000313" key="5">
    <source>
        <dbReference type="EMBL" id="ADQ80460.1"/>
    </source>
</evidence>
<name>E4T6W6_PALPW</name>
<dbReference type="HOGENOM" id="CLU_023845_5_1_10"/>
<dbReference type="SUPFAM" id="SSF53448">
    <property type="entry name" value="Nucleotide-diphospho-sugar transferases"/>
    <property type="match status" value="1"/>
</dbReference>
<dbReference type="Proteomes" id="UP000008718">
    <property type="component" value="Chromosome"/>
</dbReference>
<evidence type="ECO:0000256" key="3">
    <source>
        <dbReference type="ARBA" id="ARBA00022679"/>
    </source>
</evidence>
<gene>
    <name evidence="5" type="ordered locus">Palpr_2325</name>
</gene>
<dbReference type="InterPro" id="IPR001173">
    <property type="entry name" value="Glyco_trans_2-like"/>
</dbReference>
<dbReference type="Pfam" id="PF00535">
    <property type="entry name" value="Glycos_transf_2"/>
    <property type="match status" value="1"/>
</dbReference>
<dbReference type="GO" id="GO:0016757">
    <property type="term" value="F:glycosyltransferase activity"/>
    <property type="evidence" value="ECO:0007669"/>
    <property type="project" value="UniProtKB-KW"/>
</dbReference>
<keyword evidence="2" id="KW-0328">Glycosyltransferase</keyword>
<evidence type="ECO:0000256" key="1">
    <source>
        <dbReference type="ARBA" id="ARBA00006739"/>
    </source>
</evidence>
<sequence length="290" mass="33096">MDKIAVLLTCYNRRNKTISCLKSFYAAVGLSNGDREFDVFLVDDGCTDGTPDVVKALFSQVNVIAGTGNLFWSGGMRFAWKTALSQEKDYDFFLLLNDDVELVETFLNDLFLTHDYCLREYHKPGIYVSSTKDKATSEISYGGTLITHWGIRIKSVLIQPADVPIACTMANANILMVTKSVVDKIGILDENYVHQFGDYDYTLVASKNEIPVLVCPGFGGYCSDDHGNSWLASDAPLKQRIKYLYSTLGLSYKEQIYYLKKNFRYQFPYYFTMLWVKTMFPVFWTKYKKA</sequence>
<comment type="similarity">
    <text evidence="1">Belongs to the glycosyltransferase 2 family.</text>
</comment>
<evidence type="ECO:0000259" key="4">
    <source>
        <dbReference type="Pfam" id="PF00535"/>
    </source>
</evidence>
<dbReference type="KEGG" id="ppn:Palpr_2325"/>
<dbReference type="PANTHER" id="PTHR43179:SF12">
    <property type="entry name" value="GALACTOFURANOSYLTRANSFERASE GLFT2"/>
    <property type="match status" value="1"/>
</dbReference>
<keyword evidence="3 5" id="KW-0808">Transferase</keyword>
<accession>E4T6W6</accession>
<dbReference type="STRING" id="694427.Palpr_2325"/>